<dbReference type="RefSeq" id="XP_018008161.1">
    <property type="nucleotide sequence ID" value="XM_018152672.2"/>
</dbReference>
<dbReference type="AlphaFoldDB" id="A0A8B7N2V0"/>
<dbReference type="KEGG" id="hazt:108665863"/>
<dbReference type="GeneID" id="108665863"/>
<evidence type="ECO:0000256" key="2">
    <source>
        <dbReference type="SAM" id="SignalP"/>
    </source>
</evidence>
<feature type="compositionally biased region" description="Polar residues" evidence="1">
    <location>
        <begin position="74"/>
        <end position="87"/>
    </location>
</feature>
<reference evidence="4" key="1">
    <citation type="submission" date="2025-08" db="UniProtKB">
        <authorList>
            <consortium name="RefSeq"/>
        </authorList>
    </citation>
    <scope>IDENTIFICATION</scope>
    <source>
        <tissue evidence="4">Whole organism</tissue>
    </source>
</reference>
<keyword evidence="2" id="KW-0732">Signal</keyword>
<dbReference type="CTD" id="41890"/>
<gene>
    <name evidence="4" type="primary">LOC108665863</name>
</gene>
<feature type="chain" id="PRO_5034442864" evidence="2">
    <location>
        <begin position="23"/>
        <end position="144"/>
    </location>
</feature>
<accession>A0A8B7N2V0</accession>
<proteinExistence type="predicted"/>
<evidence type="ECO:0000256" key="1">
    <source>
        <dbReference type="SAM" id="MobiDB-lite"/>
    </source>
</evidence>
<dbReference type="OrthoDB" id="6373050at2759"/>
<protein>
    <submittedName>
        <fullName evidence="4">Uncharacterized protein LOC108665863</fullName>
    </submittedName>
</protein>
<keyword evidence="3" id="KW-1185">Reference proteome</keyword>
<evidence type="ECO:0000313" key="4">
    <source>
        <dbReference type="RefSeq" id="XP_018008161.1"/>
    </source>
</evidence>
<dbReference type="Proteomes" id="UP000694843">
    <property type="component" value="Unplaced"/>
</dbReference>
<feature type="region of interest" description="Disordered" evidence="1">
    <location>
        <begin position="57"/>
        <end position="93"/>
    </location>
</feature>
<name>A0A8B7N2V0_HYAAZ</name>
<organism evidence="3 4">
    <name type="scientific">Hyalella azteca</name>
    <name type="common">Amphipod</name>
    <dbReference type="NCBI Taxonomy" id="294128"/>
    <lineage>
        <taxon>Eukaryota</taxon>
        <taxon>Metazoa</taxon>
        <taxon>Ecdysozoa</taxon>
        <taxon>Arthropoda</taxon>
        <taxon>Crustacea</taxon>
        <taxon>Multicrustacea</taxon>
        <taxon>Malacostraca</taxon>
        <taxon>Eumalacostraca</taxon>
        <taxon>Peracarida</taxon>
        <taxon>Amphipoda</taxon>
        <taxon>Senticaudata</taxon>
        <taxon>Talitrida</taxon>
        <taxon>Talitroidea</taxon>
        <taxon>Hyalellidae</taxon>
        <taxon>Hyalella</taxon>
    </lineage>
</organism>
<sequence length="144" mass="15419">MRTNIAVCVVTLACVLLALTRADSNGGLSCSSCGSECQEACGTRHFRACCFNFQRRRRSGSGADEGETAADSDPSGSIITDALQSDSLPDGGGAVAAAQEEAWNNVNRLLKALNARAFKSTVYPGGTHGPFYFRPQISKNYRWY</sequence>
<feature type="signal peptide" evidence="2">
    <location>
        <begin position="1"/>
        <end position="22"/>
    </location>
</feature>
<evidence type="ECO:0000313" key="3">
    <source>
        <dbReference type="Proteomes" id="UP000694843"/>
    </source>
</evidence>